<dbReference type="EMBL" id="UYWY01026134">
    <property type="protein sequence ID" value="VDM50237.1"/>
    <property type="molecule type" value="Genomic_DNA"/>
</dbReference>
<evidence type="ECO:0000313" key="3">
    <source>
        <dbReference type="Proteomes" id="UP000050794"/>
    </source>
</evidence>
<evidence type="ECO:0000313" key="2">
    <source>
        <dbReference type="EMBL" id="VDM50237.1"/>
    </source>
</evidence>
<feature type="compositionally biased region" description="Basic and acidic residues" evidence="1">
    <location>
        <begin position="67"/>
        <end position="87"/>
    </location>
</feature>
<name>A0A183VDU6_TOXCA</name>
<dbReference type="Proteomes" id="UP000050794">
    <property type="component" value="Unassembled WGS sequence"/>
</dbReference>
<proteinExistence type="predicted"/>
<reference evidence="4" key="1">
    <citation type="submission" date="2016-06" db="UniProtKB">
        <authorList>
            <consortium name="WormBaseParasite"/>
        </authorList>
    </citation>
    <scope>IDENTIFICATION</scope>
</reference>
<organism evidence="3 4">
    <name type="scientific">Toxocara canis</name>
    <name type="common">Canine roundworm</name>
    <dbReference type="NCBI Taxonomy" id="6265"/>
    <lineage>
        <taxon>Eukaryota</taxon>
        <taxon>Metazoa</taxon>
        <taxon>Ecdysozoa</taxon>
        <taxon>Nematoda</taxon>
        <taxon>Chromadorea</taxon>
        <taxon>Rhabditida</taxon>
        <taxon>Spirurina</taxon>
        <taxon>Ascaridomorpha</taxon>
        <taxon>Ascaridoidea</taxon>
        <taxon>Toxocaridae</taxon>
        <taxon>Toxocara</taxon>
    </lineage>
</organism>
<evidence type="ECO:0000313" key="4">
    <source>
        <dbReference type="WBParaSite" id="TCNE_0001892001-mRNA-1"/>
    </source>
</evidence>
<dbReference type="WBParaSite" id="TCNE_0001892001-mRNA-1">
    <property type="protein sequence ID" value="TCNE_0001892001-mRNA-1"/>
    <property type="gene ID" value="TCNE_0001892001"/>
</dbReference>
<keyword evidence="3" id="KW-1185">Reference proteome</keyword>
<evidence type="ECO:0000256" key="1">
    <source>
        <dbReference type="SAM" id="MobiDB-lite"/>
    </source>
</evidence>
<dbReference type="AlphaFoldDB" id="A0A183VDU6"/>
<accession>A0A183VDU6</accession>
<protein>
    <submittedName>
        <fullName evidence="2 4">Uncharacterized protein</fullName>
    </submittedName>
</protein>
<sequence length="155" mass="17670">MALIRAFQRQLEKRTCPVCGIVIVAGKYRSHINACFMDSDDDDCKVVAKVTPEDKKRRAMEQMICLDDSRNGEDDSLKKSEELRLPRENNQQPTSSSNNNRIHSFMKVKKNVQSPLQTADPQKKFFQRVNAEVIEKTTTTGEKIIDEGVEALQLL</sequence>
<gene>
    <name evidence="2" type="ORF">TCNE_LOCUS18916</name>
</gene>
<feature type="region of interest" description="Disordered" evidence="1">
    <location>
        <begin position="63"/>
        <end position="101"/>
    </location>
</feature>
<reference evidence="2 3" key="2">
    <citation type="submission" date="2018-11" db="EMBL/GenBank/DDBJ databases">
        <authorList>
            <consortium name="Pathogen Informatics"/>
        </authorList>
    </citation>
    <scope>NUCLEOTIDE SEQUENCE [LARGE SCALE GENOMIC DNA]</scope>
</reference>